<feature type="binding site" evidence="8">
    <location>
        <position position="339"/>
    </location>
    <ligand>
        <name>3-phosphoshikimate</name>
        <dbReference type="ChEBI" id="CHEBI:145989"/>
    </ligand>
</feature>
<dbReference type="PANTHER" id="PTHR21090:SF5">
    <property type="entry name" value="PENTAFUNCTIONAL AROM POLYPEPTIDE"/>
    <property type="match status" value="1"/>
</dbReference>
<proteinExistence type="inferred from homology"/>
<dbReference type="InterPro" id="IPR023193">
    <property type="entry name" value="EPSP_synthase_CS"/>
</dbReference>
<comment type="caution">
    <text evidence="8">Lacks conserved residue(s) required for the propagation of feature annotation.</text>
</comment>
<evidence type="ECO:0000256" key="5">
    <source>
        <dbReference type="ARBA" id="ARBA00022679"/>
    </source>
</evidence>
<comment type="similarity">
    <text evidence="2 8">Belongs to the EPSP synthase family.</text>
</comment>
<feature type="binding site" evidence="8">
    <location>
        <position position="343"/>
    </location>
    <ligand>
        <name>phosphoenolpyruvate</name>
        <dbReference type="ChEBI" id="CHEBI:58702"/>
    </ligand>
</feature>
<evidence type="ECO:0000256" key="3">
    <source>
        <dbReference type="ARBA" id="ARBA00022490"/>
    </source>
</evidence>
<feature type="domain" description="Enolpyruvate transferase" evidence="9">
    <location>
        <begin position="13"/>
        <end position="415"/>
    </location>
</feature>
<feature type="binding site" evidence="8">
    <location>
        <position position="30"/>
    </location>
    <ligand>
        <name>3-phosphoshikimate</name>
        <dbReference type="ChEBI" id="CHEBI:145989"/>
    </ligand>
</feature>
<accession>A0A7G9QYR5</accession>
<dbReference type="InterPro" id="IPR013792">
    <property type="entry name" value="RNA3'P_cycl/enolpyr_Trfase_a/b"/>
</dbReference>
<sequence length="430" mass="44843">MPSPDWSAPSADGPVDARVVLPGSKSLTNRYLVLAALAGDVSRLRAPLHARDTHLMVAALRALGVDVEDVPGGDWLVTPGPLAGAGSVDCGLAGNVMRFVPPLAGLATGATRFDGDAGARRRPMGPVLGALRTLGVRIEDDGAGALPFTVHGAGHVRGGDVTIDASASSQFVSGLLLSAARFDEGVTVHHDGKAVPSLPHIEMTVETLRDAGVVVDDGDVHTWRVEPSEVNALDVQVEPDLSNAAQFLAAALVTGGRVHVPGWPQYTTQGGDAVREVLDMMGAEVVLDRSGLTVTGTDDILGVDIDLHDSSELTPVVASLAALAEGPSVIRGVAHIRGHETDRLTALRAELTGLGAEVHETEDGLRVVPRPLHGNRFHTYGDHRMVMAAAVLGLAVPGVVVEDVGTVSKTMPEFTALWERMLAERVPTDV</sequence>
<dbReference type="PIRSF" id="PIRSF000505">
    <property type="entry name" value="EPSPS"/>
    <property type="match status" value="1"/>
</dbReference>
<dbReference type="Pfam" id="PF00275">
    <property type="entry name" value="EPSP_synthase"/>
    <property type="match status" value="1"/>
</dbReference>
<comment type="function">
    <text evidence="8">Catalyzes the transfer of the enolpyruvyl moiety of phosphoenolpyruvate (PEP) to the 5-hydroxyl of shikimate-3-phosphate (S3P) to produce enolpyruvyl shikimate-3-phosphate and inorganic phosphate.</text>
</comment>
<keyword evidence="11" id="KW-1185">Reference proteome</keyword>
<evidence type="ECO:0000256" key="4">
    <source>
        <dbReference type="ARBA" id="ARBA00022605"/>
    </source>
</evidence>
<evidence type="ECO:0000313" key="10">
    <source>
        <dbReference type="EMBL" id="QNN48490.1"/>
    </source>
</evidence>
<dbReference type="FunFam" id="3.65.10.10:FF:000010">
    <property type="entry name" value="3-phosphoshikimate 1-carboxyvinyltransferase"/>
    <property type="match status" value="1"/>
</dbReference>
<evidence type="ECO:0000256" key="8">
    <source>
        <dbReference type="HAMAP-Rule" id="MF_00210"/>
    </source>
</evidence>
<dbReference type="GO" id="GO:0005737">
    <property type="term" value="C:cytoplasm"/>
    <property type="evidence" value="ECO:0007669"/>
    <property type="project" value="UniProtKB-SubCell"/>
</dbReference>
<feature type="binding site" evidence="8">
    <location>
        <position position="170"/>
    </location>
    <ligand>
        <name>phosphoenolpyruvate</name>
        <dbReference type="ChEBI" id="CHEBI:58702"/>
    </ligand>
</feature>
<protein>
    <recommendedName>
        <fullName evidence="8">3-phosphoshikimate 1-carboxyvinyltransferase</fullName>
        <ecNumber evidence="8">2.5.1.19</ecNumber>
    </recommendedName>
    <alternativeName>
        <fullName evidence="8">5-enolpyruvylshikimate-3-phosphate synthase</fullName>
        <shortName evidence="8">EPSP synthase</shortName>
        <shortName evidence="8">EPSPS</shortName>
    </alternativeName>
</protein>
<dbReference type="UniPathway" id="UPA00053">
    <property type="reaction ID" value="UER00089"/>
</dbReference>
<dbReference type="CDD" id="cd01556">
    <property type="entry name" value="EPSP_synthase"/>
    <property type="match status" value="1"/>
</dbReference>
<feature type="binding site" evidence="8">
    <location>
        <position position="170"/>
    </location>
    <ligand>
        <name>3-phosphoshikimate</name>
        <dbReference type="ChEBI" id="CHEBI:145989"/>
    </ligand>
</feature>
<dbReference type="FunFam" id="3.65.10.10:FF:000011">
    <property type="entry name" value="3-phosphoshikimate 1-carboxyvinyltransferase"/>
    <property type="match status" value="1"/>
</dbReference>
<feature type="binding site" evidence="8">
    <location>
        <position position="122"/>
    </location>
    <ligand>
        <name>phosphoenolpyruvate</name>
        <dbReference type="ChEBI" id="CHEBI:58702"/>
    </ligand>
</feature>
<dbReference type="InterPro" id="IPR036968">
    <property type="entry name" value="Enolpyruvate_Tfrase_sf"/>
</dbReference>
<evidence type="ECO:0000313" key="11">
    <source>
        <dbReference type="Proteomes" id="UP000515976"/>
    </source>
</evidence>
<comment type="subcellular location">
    <subcellularLocation>
        <location evidence="8">Cytoplasm</location>
    </subcellularLocation>
</comment>
<dbReference type="Proteomes" id="UP000515976">
    <property type="component" value="Chromosome"/>
</dbReference>
<dbReference type="KEGG" id="pei:H9L10_09090"/>
<feature type="binding site" evidence="8">
    <location>
        <position position="169"/>
    </location>
    <ligand>
        <name>3-phosphoshikimate</name>
        <dbReference type="ChEBI" id="CHEBI:145989"/>
    </ligand>
</feature>
<feature type="binding site" evidence="8">
    <location>
        <position position="94"/>
    </location>
    <ligand>
        <name>phosphoenolpyruvate</name>
        <dbReference type="ChEBI" id="CHEBI:58702"/>
    </ligand>
</feature>
<comment type="subunit">
    <text evidence="8">Monomer.</text>
</comment>
<feature type="binding site" evidence="8">
    <location>
        <position position="26"/>
    </location>
    <ligand>
        <name>3-phosphoshikimate</name>
        <dbReference type="ChEBI" id="CHEBI:145989"/>
    </ligand>
</feature>
<dbReference type="Gene3D" id="3.65.10.10">
    <property type="entry name" value="Enolpyruvate transferase domain"/>
    <property type="match status" value="2"/>
</dbReference>
<dbReference type="NCBIfam" id="TIGR01356">
    <property type="entry name" value="aroA"/>
    <property type="match status" value="1"/>
</dbReference>
<keyword evidence="5 8" id="KW-0808">Transferase</keyword>
<evidence type="ECO:0000259" key="9">
    <source>
        <dbReference type="Pfam" id="PF00275"/>
    </source>
</evidence>
<feature type="binding site" evidence="8">
    <location>
        <position position="25"/>
    </location>
    <ligand>
        <name>3-phosphoshikimate</name>
        <dbReference type="ChEBI" id="CHEBI:145989"/>
    </ligand>
</feature>
<keyword evidence="4 8" id="KW-0028">Amino-acid biosynthesis</keyword>
<dbReference type="EMBL" id="CP060712">
    <property type="protein sequence ID" value="QNN48490.1"/>
    <property type="molecule type" value="Genomic_DNA"/>
</dbReference>
<keyword evidence="6 8" id="KW-0057">Aromatic amino acid biosynthesis</keyword>
<evidence type="ECO:0000256" key="2">
    <source>
        <dbReference type="ARBA" id="ARBA00009948"/>
    </source>
</evidence>
<feature type="binding site" evidence="8">
    <location>
        <position position="384"/>
    </location>
    <ligand>
        <name>phosphoenolpyruvate</name>
        <dbReference type="ChEBI" id="CHEBI:58702"/>
    </ligand>
</feature>
<dbReference type="GO" id="GO:0003866">
    <property type="term" value="F:3-phosphoshikimate 1-carboxyvinyltransferase activity"/>
    <property type="evidence" value="ECO:0007669"/>
    <property type="project" value="UniProtKB-UniRule"/>
</dbReference>
<dbReference type="GO" id="GO:0008652">
    <property type="term" value="P:amino acid biosynthetic process"/>
    <property type="evidence" value="ECO:0007669"/>
    <property type="project" value="UniProtKB-KW"/>
</dbReference>
<dbReference type="GO" id="GO:0009073">
    <property type="term" value="P:aromatic amino acid family biosynthetic process"/>
    <property type="evidence" value="ECO:0007669"/>
    <property type="project" value="UniProtKB-KW"/>
</dbReference>
<dbReference type="PROSITE" id="PS00885">
    <property type="entry name" value="EPSP_SYNTHASE_2"/>
    <property type="match status" value="1"/>
</dbReference>
<dbReference type="InterPro" id="IPR001986">
    <property type="entry name" value="Enolpyruvate_Tfrase_dom"/>
</dbReference>
<dbReference type="AlphaFoldDB" id="A0A7G9QYR5"/>
<feature type="binding site" evidence="8">
    <location>
        <position position="312"/>
    </location>
    <ligand>
        <name>3-phosphoshikimate</name>
        <dbReference type="ChEBI" id="CHEBI:145989"/>
    </ligand>
</feature>
<dbReference type="HAMAP" id="MF_00210">
    <property type="entry name" value="EPSP_synth"/>
    <property type="match status" value="1"/>
</dbReference>
<organism evidence="10 11">
    <name type="scientific">Phycicoccus endophyticus</name>
    <dbReference type="NCBI Taxonomy" id="1690220"/>
    <lineage>
        <taxon>Bacteria</taxon>
        <taxon>Bacillati</taxon>
        <taxon>Actinomycetota</taxon>
        <taxon>Actinomycetes</taxon>
        <taxon>Micrococcales</taxon>
        <taxon>Intrasporangiaceae</taxon>
        <taxon>Phycicoccus</taxon>
    </lineage>
</organism>
<comment type="catalytic activity">
    <reaction evidence="7">
        <text>3-phosphoshikimate + phosphoenolpyruvate = 5-O-(1-carboxyvinyl)-3-phosphoshikimate + phosphate</text>
        <dbReference type="Rhea" id="RHEA:21256"/>
        <dbReference type="ChEBI" id="CHEBI:43474"/>
        <dbReference type="ChEBI" id="CHEBI:57701"/>
        <dbReference type="ChEBI" id="CHEBI:58702"/>
        <dbReference type="ChEBI" id="CHEBI:145989"/>
        <dbReference type="EC" id="2.5.1.19"/>
    </reaction>
    <physiologicalReaction direction="left-to-right" evidence="7">
        <dbReference type="Rhea" id="RHEA:21257"/>
    </physiologicalReaction>
</comment>
<dbReference type="SUPFAM" id="SSF55205">
    <property type="entry name" value="EPT/RTPC-like"/>
    <property type="match status" value="1"/>
</dbReference>
<evidence type="ECO:0000256" key="1">
    <source>
        <dbReference type="ARBA" id="ARBA00004811"/>
    </source>
</evidence>
<reference evidence="10 11" key="1">
    <citation type="submission" date="2020-08" db="EMBL/GenBank/DDBJ databases">
        <title>Genome sequence of Phycicoccus endophyticus JCM 31784T.</title>
        <authorList>
            <person name="Hyun D.-W."/>
            <person name="Bae J.-W."/>
        </authorList>
    </citation>
    <scope>NUCLEOTIDE SEQUENCE [LARGE SCALE GENOMIC DNA]</scope>
    <source>
        <strain evidence="10 11">JCM 31784</strain>
    </source>
</reference>
<dbReference type="EC" id="2.5.1.19" evidence="8"/>
<evidence type="ECO:0000256" key="6">
    <source>
        <dbReference type="ARBA" id="ARBA00023141"/>
    </source>
</evidence>
<dbReference type="PANTHER" id="PTHR21090">
    <property type="entry name" value="AROM/DEHYDROQUINATE SYNTHASE"/>
    <property type="match status" value="1"/>
</dbReference>
<feature type="binding site" evidence="8">
    <location>
        <position position="197"/>
    </location>
    <ligand>
        <name>3-phosphoshikimate</name>
        <dbReference type="ChEBI" id="CHEBI:145989"/>
    </ligand>
</feature>
<dbReference type="InterPro" id="IPR006264">
    <property type="entry name" value="EPSP_synthase"/>
</dbReference>
<feature type="binding site" evidence="8">
    <location>
        <position position="409"/>
    </location>
    <ligand>
        <name>phosphoenolpyruvate</name>
        <dbReference type="ChEBI" id="CHEBI:58702"/>
    </ligand>
</feature>
<keyword evidence="3 8" id="KW-0963">Cytoplasm</keyword>
<name>A0A7G9QYR5_9MICO</name>
<feature type="binding site" evidence="8">
    <location>
        <position position="25"/>
    </location>
    <ligand>
        <name>phosphoenolpyruvate</name>
        <dbReference type="ChEBI" id="CHEBI:58702"/>
    </ligand>
</feature>
<feature type="binding site" evidence="8">
    <location>
        <position position="168"/>
    </location>
    <ligand>
        <name>3-phosphoshikimate</name>
        <dbReference type="ChEBI" id="CHEBI:145989"/>
    </ligand>
</feature>
<dbReference type="RefSeq" id="WP_166103929.1">
    <property type="nucleotide sequence ID" value="NZ_BMMY01000003.1"/>
</dbReference>
<comment type="pathway">
    <text evidence="1 8">Metabolic intermediate biosynthesis; chorismate biosynthesis; chorismate from D-erythrose 4-phosphate and phosphoenolpyruvate: step 6/7.</text>
</comment>
<gene>
    <name evidence="8 10" type="primary">aroA</name>
    <name evidence="10" type="ORF">H9L10_09090</name>
</gene>
<dbReference type="GO" id="GO:0009423">
    <property type="term" value="P:chorismate biosynthetic process"/>
    <property type="evidence" value="ECO:0007669"/>
    <property type="project" value="UniProtKB-UniRule"/>
</dbReference>
<feature type="active site" description="Proton acceptor" evidence="8">
    <location>
        <position position="312"/>
    </location>
</feature>
<evidence type="ECO:0000256" key="7">
    <source>
        <dbReference type="ARBA" id="ARBA00044633"/>
    </source>
</evidence>